<gene>
    <name evidence="2" type="ORF">TI39_contig5897g00001</name>
</gene>
<feature type="compositionally biased region" description="Low complexity" evidence="1">
    <location>
        <begin position="797"/>
        <end position="811"/>
    </location>
</feature>
<feature type="compositionally biased region" description="Low complexity" evidence="1">
    <location>
        <begin position="847"/>
        <end position="865"/>
    </location>
</feature>
<protein>
    <submittedName>
        <fullName evidence="2">Uncharacterized protein</fullName>
    </submittedName>
</protein>
<feature type="region of interest" description="Disordered" evidence="1">
    <location>
        <begin position="205"/>
        <end position="241"/>
    </location>
</feature>
<sequence>MAASYGQSIGRATLGGNGGINGGGNGGQLQSTYLPNGACGYRDLSGGPQAPTCGCRRFWLNTSAVVREESERTSCFCGHHACFHDSVSLGLPNGNTQDMVYGSQMRSPGFNQAGYIAPTWSQLMGDTSLGATNGTCPATYQPPAPPTPVQQTPADHQNPPHTPLQYTPGAFHGVGLGIGNNAPPQSQPQSQSINTRLWQALNGFARDQDNGSNSGNSSKLPSTAVPSVVDEPQTSNAPAASTARQIRSMAPPLNIPFALANEARPGDNYSATEVATPSVRGTPDFRALANTGTQMRTGVSPRVPQSGNSPRNAAQVVSAGLTSESRALGRRASSAGPSLSIRELSNTIQNFGQRIDQLESMSFAHLPSDEFIDRFDMVDGRLMDLENWRTEQDKADENNDVDERFESFQNRVLDLEQWREDQDAQPSHDSDSPRERAGRHFLPETRSFASDGSFDSDAAAQTETIVLATLAASAETGPRIDALESRLTELEGSAMPSYIRPWHVQTVLLPFGRQLPGIWFSSTESSRQSQRRSASRASEEWNVPLESHCFTAKTSFQSNASENAAWTTASIEEWARSTQDEWLSAKACGRSGAVFQRLESRGLVRDIEITSPDARHIWSSISEALGNVLGNDNEHELTSTSTLERYHALKQPFIPLRKARKSSRLRFLSPAEMLTSALWTAEFLDSSVMMKLPDGHRRLYLTTPEAYIQPPSHKLWSWPALRSLPMYGADGEIHAAQVVGNVIEACWSYNDRLDHRAASLHSSFADQISISDSDNERDQLSHSVPITKPRRSSTFRSASMPMSQSPPATRFPIPPPPSSSPHPAAAPNPKRRDREVEYKADKRRRVSSLSSRNSSSSALAPLGSPELRRGGVNFTPRWSREPLSPYTGGASSNPARGSSPAEVEHHGILLGRRSVGAFSAGSREGLNDHMNERRGRAASGTPFAYATPHSGFMDDGTEGGGDTEVEDEDDDDGAESETSWPGWEDGMEV</sequence>
<comment type="caution">
    <text evidence="2">The sequence shown here is derived from an EMBL/GenBank/DDBJ whole genome shotgun (WGS) entry which is preliminary data.</text>
</comment>
<accession>A0A0F4G549</accession>
<dbReference type="EMBL" id="LAFY01005852">
    <property type="protein sequence ID" value="KJX92182.1"/>
    <property type="molecule type" value="Genomic_DNA"/>
</dbReference>
<dbReference type="Proteomes" id="UP000033647">
    <property type="component" value="Unassembled WGS sequence"/>
</dbReference>
<feature type="compositionally biased region" description="Polar residues" evidence="1">
    <location>
        <begin position="296"/>
        <end position="312"/>
    </location>
</feature>
<feature type="compositionally biased region" description="Acidic residues" evidence="1">
    <location>
        <begin position="955"/>
        <end position="975"/>
    </location>
</feature>
<dbReference type="STRING" id="1047168.A0A0F4G549"/>
<feature type="compositionally biased region" description="Pro residues" evidence="1">
    <location>
        <begin position="812"/>
        <end position="826"/>
    </location>
</feature>
<feature type="region of interest" description="Disordered" evidence="1">
    <location>
        <begin position="771"/>
        <end position="903"/>
    </location>
</feature>
<feature type="compositionally biased region" description="Basic and acidic residues" evidence="1">
    <location>
        <begin position="830"/>
        <end position="840"/>
    </location>
</feature>
<feature type="region of interest" description="Disordered" evidence="1">
    <location>
        <begin position="133"/>
        <end position="192"/>
    </location>
</feature>
<dbReference type="AlphaFoldDB" id="A0A0F4G549"/>
<evidence type="ECO:0000313" key="2">
    <source>
        <dbReference type="EMBL" id="KJX92182.1"/>
    </source>
</evidence>
<reference evidence="2 3" key="1">
    <citation type="submission" date="2015-03" db="EMBL/GenBank/DDBJ databases">
        <title>RNA-seq based gene annotation and comparative genomics of four Zymoseptoria species reveal species-specific pathogenicity related genes and transposable element activity.</title>
        <authorList>
            <person name="Grandaubert J."/>
            <person name="Bhattacharyya A."/>
            <person name="Stukenbrock E.H."/>
        </authorList>
    </citation>
    <scope>NUCLEOTIDE SEQUENCE [LARGE SCALE GENOMIC DNA]</scope>
    <source>
        <strain evidence="2 3">Zb18110</strain>
    </source>
</reference>
<proteinExistence type="predicted"/>
<feature type="compositionally biased region" description="Polar residues" evidence="1">
    <location>
        <begin position="232"/>
        <end position="241"/>
    </location>
</feature>
<evidence type="ECO:0000256" key="1">
    <source>
        <dbReference type="SAM" id="MobiDB-lite"/>
    </source>
</evidence>
<feature type="region of interest" description="Disordered" evidence="1">
    <location>
        <begin position="417"/>
        <end position="437"/>
    </location>
</feature>
<organism evidence="2 3">
    <name type="scientific">Zymoseptoria brevis</name>
    <dbReference type="NCBI Taxonomy" id="1047168"/>
    <lineage>
        <taxon>Eukaryota</taxon>
        <taxon>Fungi</taxon>
        <taxon>Dikarya</taxon>
        <taxon>Ascomycota</taxon>
        <taxon>Pezizomycotina</taxon>
        <taxon>Dothideomycetes</taxon>
        <taxon>Dothideomycetidae</taxon>
        <taxon>Mycosphaerellales</taxon>
        <taxon>Mycosphaerellaceae</taxon>
        <taxon>Zymoseptoria</taxon>
    </lineage>
</organism>
<dbReference type="OrthoDB" id="5427134at2759"/>
<keyword evidence="3" id="KW-1185">Reference proteome</keyword>
<feature type="region of interest" description="Disordered" evidence="1">
    <location>
        <begin position="296"/>
        <end position="337"/>
    </location>
</feature>
<name>A0A0F4G549_9PEZI</name>
<evidence type="ECO:0000313" key="3">
    <source>
        <dbReference type="Proteomes" id="UP000033647"/>
    </source>
</evidence>
<feature type="compositionally biased region" description="Low complexity" evidence="1">
    <location>
        <begin position="183"/>
        <end position="192"/>
    </location>
</feature>
<feature type="region of interest" description="Disordered" evidence="1">
    <location>
        <begin position="920"/>
        <end position="989"/>
    </location>
</feature>
<feature type="compositionally biased region" description="Basic and acidic residues" evidence="1">
    <location>
        <begin position="925"/>
        <end position="935"/>
    </location>
</feature>